<keyword evidence="4" id="KW-1185">Reference proteome</keyword>
<feature type="compositionally biased region" description="Low complexity" evidence="1">
    <location>
        <begin position="160"/>
        <end position="188"/>
    </location>
</feature>
<protein>
    <submittedName>
        <fullName evidence="3">Uncharacterized protein</fullName>
    </submittedName>
</protein>
<reference evidence="3 4" key="1">
    <citation type="journal article" date="2018" name="Evol. Lett.">
        <title>Horizontal gene cluster transfer increased hallucinogenic mushroom diversity.</title>
        <authorList>
            <person name="Reynolds H.T."/>
            <person name="Vijayakumar V."/>
            <person name="Gluck-Thaler E."/>
            <person name="Korotkin H.B."/>
            <person name="Matheny P.B."/>
            <person name="Slot J.C."/>
        </authorList>
    </citation>
    <scope>NUCLEOTIDE SEQUENCE [LARGE SCALE GENOMIC DNA]</scope>
    <source>
        <strain evidence="3 4">2629</strain>
    </source>
</reference>
<name>A0A409W3I1_9AGAR</name>
<keyword evidence="2" id="KW-0472">Membrane</keyword>
<evidence type="ECO:0000256" key="1">
    <source>
        <dbReference type="SAM" id="MobiDB-lite"/>
    </source>
</evidence>
<keyword evidence="2" id="KW-0812">Transmembrane</keyword>
<dbReference type="EMBL" id="NHTK01005838">
    <property type="protein sequence ID" value="PPQ73053.1"/>
    <property type="molecule type" value="Genomic_DNA"/>
</dbReference>
<feature type="transmembrane region" description="Helical" evidence="2">
    <location>
        <begin position="381"/>
        <end position="404"/>
    </location>
</feature>
<dbReference type="STRING" id="181874.A0A409W3I1"/>
<gene>
    <name evidence="3" type="ORF">CVT24_001631</name>
</gene>
<dbReference type="OrthoDB" id="6613063at2759"/>
<proteinExistence type="predicted"/>
<dbReference type="AlphaFoldDB" id="A0A409W3I1"/>
<organism evidence="3 4">
    <name type="scientific">Panaeolus cyanescens</name>
    <dbReference type="NCBI Taxonomy" id="181874"/>
    <lineage>
        <taxon>Eukaryota</taxon>
        <taxon>Fungi</taxon>
        <taxon>Dikarya</taxon>
        <taxon>Basidiomycota</taxon>
        <taxon>Agaricomycotina</taxon>
        <taxon>Agaricomycetes</taxon>
        <taxon>Agaricomycetidae</taxon>
        <taxon>Agaricales</taxon>
        <taxon>Agaricineae</taxon>
        <taxon>Galeropsidaceae</taxon>
        <taxon>Panaeolus</taxon>
    </lineage>
</organism>
<evidence type="ECO:0000313" key="3">
    <source>
        <dbReference type="EMBL" id="PPQ73053.1"/>
    </source>
</evidence>
<evidence type="ECO:0000313" key="4">
    <source>
        <dbReference type="Proteomes" id="UP000284842"/>
    </source>
</evidence>
<comment type="caution">
    <text evidence="3">The sequence shown here is derived from an EMBL/GenBank/DDBJ whole genome shotgun (WGS) entry which is preliminary data.</text>
</comment>
<dbReference type="InParanoid" id="A0A409W3I1"/>
<feature type="compositionally biased region" description="Acidic residues" evidence="1">
    <location>
        <begin position="96"/>
        <end position="107"/>
    </location>
</feature>
<accession>A0A409W3I1</accession>
<feature type="region of interest" description="Disordered" evidence="1">
    <location>
        <begin position="96"/>
        <end position="232"/>
    </location>
</feature>
<feature type="compositionally biased region" description="Acidic residues" evidence="1">
    <location>
        <begin position="189"/>
        <end position="199"/>
    </location>
</feature>
<feature type="compositionally biased region" description="Basic and acidic residues" evidence="1">
    <location>
        <begin position="219"/>
        <end position="230"/>
    </location>
</feature>
<sequence length="484" mass="53637">MERHCNALLPSVRSKRHPYTAIANYVTAVAQINQIRLLFNIKLNLDPPKVVNEKNPPLTDPGYPGYCLTTRSKALLSDSVKRLVWACLVTRYQNVDEEDNSEGEDEETQARGRDGQNDQGTPSSGDDEMSGDSDGSQRSRDTNASESGDSQDDNNKHTSSEQSDSNTDSDTQSNSDKNGEEGPNNSNPEDSESDSESDGSGERTTEAGDEDDSDNPNTESKEQDSSDKAEPLQVVTVNDMKDLVPLNDTVLQFGRVKIGDLENGDTVIAVDLVKRGEDNRDASFVKYVQSVDLNARNSRRSRFQDRDFHGQLKRVFLFNVPAAPEFGIEAETVILALIQQAKVTQVNNLDCYKQLGSEEVVDLATINNNTMTGYLLITTHIMYFVLAAFCGYALAIVDIGLFFCDECAHNERNGIVGYRQHAHGSVANFIQNVYRRVANVQTPIQRVHRPGLPVQHPSQHVHGPNTRGEGQILRVARVQRRNHS</sequence>
<dbReference type="Proteomes" id="UP000284842">
    <property type="component" value="Unassembled WGS sequence"/>
</dbReference>
<keyword evidence="2" id="KW-1133">Transmembrane helix</keyword>
<evidence type="ECO:0000256" key="2">
    <source>
        <dbReference type="SAM" id="Phobius"/>
    </source>
</evidence>